<dbReference type="OrthoDB" id="7250310at2759"/>
<keyword evidence="2" id="KW-0812">Transmembrane</keyword>
<dbReference type="InterPro" id="IPR051412">
    <property type="entry name" value="Formin_Homology_Diaphanous_sf"/>
</dbReference>
<feature type="compositionally biased region" description="Basic and acidic residues" evidence="1">
    <location>
        <begin position="381"/>
        <end position="409"/>
    </location>
</feature>
<feature type="region of interest" description="Disordered" evidence="1">
    <location>
        <begin position="348"/>
        <end position="410"/>
    </location>
</feature>
<dbReference type="EMBL" id="CDMY01000664">
    <property type="protein sequence ID" value="CEM28898.1"/>
    <property type="molecule type" value="Genomic_DNA"/>
</dbReference>
<organism evidence="3 4">
    <name type="scientific">Vitrella brassicaformis (strain CCMP3155)</name>
    <dbReference type="NCBI Taxonomy" id="1169540"/>
    <lineage>
        <taxon>Eukaryota</taxon>
        <taxon>Sar</taxon>
        <taxon>Alveolata</taxon>
        <taxon>Colpodellida</taxon>
        <taxon>Vitrellaceae</taxon>
        <taxon>Vitrella</taxon>
    </lineage>
</organism>
<evidence type="ECO:0000256" key="1">
    <source>
        <dbReference type="SAM" id="MobiDB-lite"/>
    </source>
</evidence>
<feature type="transmembrane region" description="Helical" evidence="2">
    <location>
        <begin position="20"/>
        <end position="38"/>
    </location>
</feature>
<feature type="compositionally biased region" description="Gly residues" evidence="1">
    <location>
        <begin position="830"/>
        <end position="850"/>
    </location>
</feature>
<protein>
    <recommendedName>
        <fullName evidence="5">Oocyst wall protein</fullName>
    </recommendedName>
</protein>
<evidence type="ECO:0000313" key="3">
    <source>
        <dbReference type="EMBL" id="CEM28898.1"/>
    </source>
</evidence>
<dbReference type="PANTHER" id="PTHR45691:SF6">
    <property type="entry name" value="PROTEIN DIAPHANOUS"/>
    <property type="match status" value="1"/>
</dbReference>
<feature type="compositionally biased region" description="Basic residues" evidence="1">
    <location>
        <begin position="783"/>
        <end position="797"/>
    </location>
</feature>
<feature type="compositionally biased region" description="Basic and acidic residues" evidence="1">
    <location>
        <begin position="853"/>
        <end position="868"/>
    </location>
</feature>
<dbReference type="STRING" id="1169540.A0A0G4GH03"/>
<evidence type="ECO:0000256" key="2">
    <source>
        <dbReference type="SAM" id="Phobius"/>
    </source>
</evidence>
<dbReference type="VEuPathDB" id="CryptoDB:Vbra_6266"/>
<keyword evidence="4" id="KW-1185">Reference proteome</keyword>
<keyword evidence="2" id="KW-1133">Transmembrane helix</keyword>
<dbReference type="SUPFAM" id="SSF57184">
    <property type="entry name" value="Growth factor receptor domain"/>
    <property type="match status" value="2"/>
</dbReference>
<accession>A0A0G4GH03</accession>
<name>A0A0G4GH03_VITBC</name>
<keyword evidence="2" id="KW-0472">Membrane</keyword>
<sequence>MLLCRGVGKDGERPAFRWRGYLAVCCALTIVVAISLAYDSLFSRRTDGGDVGAPLRGLVGKKKKKDHHPPPPPTKPDYDIKKIIITTDPYYECPEGYEQVSDHECVRTKEEKPKLKCPPGYVLDPHTKTCRGKEQIKPDYVCDTGYEPRGHDCYRQDVEPSQVKCPPGYYLDDHHCVKDVVAPPETACPHGYHYVDGVCVMKVETHPDVQCPYGYVMDEHKKCVSKDTREPLLECPPGYHLGKGGICTKDKGTPVEKRCPPGTHLTPDGICLKKHTVDAHPHCPKEYTLHEGYCYLEEDVPGHVVCDKHYELDAPTQLCTKEDTTHPKLTCPHGYTLDEHAKSCAKTVTKRVAVQPPPPPPPPPPSKKDIHAPMAHHTPHKKDTYVEPAHTKETYSSDDGYDAHGDHGDAGWVIPGDGSGRRELQQEGQDQVAALGRGKKMKKTVTPVAYETVEEVLHEEAQYTCPHGYQLVGKTCTRQLTAKPHTQCPKGMQEIGKGRCLKKSKVAAQYICPDGYAENLTKGKVCEAVKHIKPEMLCPHGSVLDKKTGICEYTDKKEAKEYCPEGYTRHHHHKGECVKVLKEPPVVHCPDGELVGHKCIKRLEEEPTQHCPEGLVFYDGKCKGVKQGKPKFLCPPGYHPKHGECVKDEYAPPRPVCPDGTELKYDVCEAHKEVHPKTYCPKGYKLVNGRCVKQEHARPDVLCPPPYVFDKKKHICVRHEIKATLPTEAAEDILGEVLPPTQAPQAVQPTYVIPLAPPPPPPPVYIPPAPKQVPPKEKVPKVKKEKVKKVHPPKPKKPVHEREVRYKKVHERPVKAAPAPRHEYSQYAGGHQGLGQHGGGGHGQGHGQLGRGALDHLHQTNEYHSKGY</sequence>
<feature type="region of interest" description="Disordered" evidence="1">
    <location>
        <begin position="53"/>
        <end position="77"/>
    </location>
</feature>
<dbReference type="AlphaFoldDB" id="A0A0G4GH03"/>
<reference evidence="3 4" key="1">
    <citation type="submission" date="2014-11" db="EMBL/GenBank/DDBJ databases">
        <authorList>
            <person name="Zhu J."/>
            <person name="Qi W."/>
            <person name="Song R."/>
        </authorList>
    </citation>
    <scope>NUCLEOTIDE SEQUENCE [LARGE SCALE GENOMIC DNA]</scope>
</reference>
<dbReference type="GO" id="GO:0005884">
    <property type="term" value="C:actin filament"/>
    <property type="evidence" value="ECO:0007669"/>
    <property type="project" value="TreeGrafter"/>
</dbReference>
<evidence type="ECO:0008006" key="5">
    <source>
        <dbReference type="Google" id="ProtNLM"/>
    </source>
</evidence>
<dbReference type="Proteomes" id="UP000041254">
    <property type="component" value="Unassembled WGS sequence"/>
</dbReference>
<feature type="compositionally biased region" description="Pro residues" evidence="1">
    <location>
        <begin position="355"/>
        <end position="365"/>
    </location>
</feature>
<dbReference type="PANTHER" id="PTHR45691">
    <property type="entry name" value="PROTEIN DIAPHANOUS"/>
    <property type="match status" value="1"/>
</dbReference>
<dbReference type="InParanoid" id="A0A0G4GH03"/>
<evidence type="ECO:0000313" key="4">
    <source>
        <dbReference type="Proteomes" id="UP000041254"/>
    </source>
</evidence>
<proteinExistence type="predicted"/>
<feature type="region of interest" description="Disordered" evidence="1">
    <location>
        <begin position="771"/>
        <end position="868"/>
    </location>
</feature>
<feature type="compositionally biased region" description="Basic and acidic residues" evidence="1">
    <location>
        <begin position="798"/>
        <end position="824"/>
    </location>
</feature>
<dbReference type="PhylomeDB" id="A0A0G4GH03"/>
<dbReference type="InterPro" id="IPR009030">
    <property type="entry name" value="Growth_fac_rcpt_cys_sf"/>
</dbReference>
<gene>
    <name evidence="3" type="ORF">Vbra_6266</name>
</gene>
<dbReference type="GO" id="GO:0030041">
    <property type="term" value="P:actin filament polymerization"/>
    <property type="evidence" value="ECO:0007669"/>
    <property type="project" value="TreeGrafter"/>
</dbReference>